<dbReference type="PROSITE" id="PS51194">
    <property type="entry name" value="HELICASE_CTER"/>
    <property type="match status" value="1"/>
</dbReference>
<accession>A0A1Q9EIH1</accession>
<keyword evidence="2" id="KW-0067">ATP-binding</keyword>
<feature type="domain" description="Helicase ATP-binding" evidence="4">
    <location>
        <begin position="269"/>
        <end position="440"/>
    </location>
</feature>
<evidence type="ECO:0000259" key="4">
    <source>
        <dbReference type="PROSITE" id="PS51192"/>
    </source>
</evidence>
<reference evidence="6 7" key="1">
    <citation type="submission" date="2016-02" db="EMBL/GenBank/DDBJ databases">
        <title>Genome analysis of coral dinoflagellate symbionts highlights evolutionary adaptations to a symbiotic lifestyle.</title>
        <authorList>
            <person name="Aranda M."/>
            <person name="Li Y."/>
            <person name="Liew Y.J."/>
            <person name="Baumgarten S."/>
            <person name="Simakov O."/>
            <person name="Wilson M."/>
            <person name="Piel J."/>
            <person name="Ashoor H."/>
            <person name="Bougouffa S."/>
            <person name="Bajic V.B."/>
            <person name="Ryu T."/>
            <person name="Ravasi T."/>
            <person name="Bayer T."/>
            <person name="Micklem G."/>
            <person name="Kim H."/>
            <person name="Bhak J."/>
            <person name="Lajeunesse T.C."/>
            <person name="Voolstra C.R."/>
        </authorList>
    </citation>
    <scope>NUCLEOTIDE SEQUENCE [LARGE SCALE GENOMIC DNA]</scope>
    <source>
        <strain evidence="6 7">CCMP2467</strain>
    </source>
</reference>
<dbReference type="SUPFAM" id="SSF52540">
    <property type="entry name" value="P-loop containing nucleoside triphosphate hydrolases"/>
    <property type="match status" value="1"/>
</dbReference>
<dbReference type="InterPro" id="IPR036844">
    <property type="entry name" value="Hint_dom_sf"/>
</dbReference>
<dbReference type="InterPro" id="IPR003587">
    <property type="entry name" value="Hint_dom_N"/>
</dbReference>
<dbReference type="PROSITE" id="PS51192">
    <property type="entry name" value="HELICASE_ATP_BIND_1"/>
    <property type="match status" value="1"/>
</dbReference>
<evidence type="ECO:0000259" key="5">
    <source>
        <dbReference type="PROSITE" id="PS51194"/>
    </source>
</evidence>
<protein>
    <submittedName>
        <fullName evidence="6">Putative ATP-dependent RNA helicase DHX30</fullName>
    </submittedName>
</protein>
<dbReference type="PANTHER" id="PTHR18934">
    <property type="entry name" value="ATP-DEPENDENT RNA HELICASE"/>
    <property type="match status" value="1"/>
</dbReference>
<dbReference type="Proteomes" id="UP000186817">
    <property type="component" value="Unassembled WGS sequence"/>
</dbReference>
<name>A0A1Q9EIH1_SYMMI</name>
<feature type="compositionally biased region" description="Basic and acidic residues" evidence="3">
    <location>
        <begin position="181"/>
        <end position="195"/>
    </location>
</feature>
<gene>
    <name evidence="6" type="primary">DHX30</name>
    <name evidence="6" type="ORF">AK812_SmicGene9422</name>
</gene>
<dbReference type="SUPFAM" id="SSF51294">
    <property type="entry name" value="Hedgehog/intein (Hint) domain"/>
    <property type="match status" value="1"/>
</dbReference>
<sequence length="1387" mass="154233">MEFDKFELDLWRFLQEYGSGQQKEYWFQSIGTDFKSQHRPKKGLLKIIKQSQLFEVYEDDGKAAVRLRNPDAVLYPEAEPSEPRPLPSGESPRTDSGKEHAEKSMDRSRSPRRTPRECDADRNNHGGEEPPRSRASLTAQLNPHRRALLVRLVREAKVAPCTPPFGKIECDLQWTDTPGDDRDICEPGEADERREFQRKHRPSKATKRKVVQQPLDERRLRWEAPASLGVSHEGFWGNSLTKPGRSDSDLCSSEPLLGLPVDQYRQAVLEMMDRHCVTIIEAQTGAGKSTRIPRFLLQNALLQSKPCCVAVGVPRRMAARELAKRVAQEAGEDELGQSVGLFTDEDRRPPCRTASVSFATFGSLLGRVRHGIRGCCTVILDEVHETSVELELLLLAVKEVLEYNKTIGTGRSLKVLLMSAAANFEQLKAFLGPAGHLRIPGRTFDVTWRFRDNWGVQVQGDPECQWPVLDAPAIAELVIHLLHREGGPGGHILVFLSGLSEMEIVEGHLRKLGNSATNTGPLQGAQLRIEKLHSSMRTSLERVRVSDAVVIYLSTNIAESSVTIDGLGVVIDYGVHKRREHFQLASVAVSKQNIRQRAGRAGRTSEGEYFALFTEKEYEKMSDFETPDILRVPLEGHVLGVLCDVSEVSPDVYLQKAMHPPGDTQVQDSLYKLRRLHLAGYSGYTGQWYSTSLGRRVKQLPLEVQWAVPLVLSTFVGLEREMADAVATATDGQRFSKKAKPSNRKQADEYQSELWSDVVLGELSSRSSKAVRLEDQVLCLLEGVKELRRWPPIPRTTTQQRWPAVRLLLAAGLRENVAVPSDTGSKFVTAWKRLKAATKNGSPGSWQSPMLFEQAFNHSLQGMMHIPIEDLMLFANKLCWRCGDKDPVKVNNNLLTATSSFYDASLLAASGVAIMKLADKWAGRKGYTSDTAVAALLRQFCTDVGHPLPPLRALPEPGQRDQECGLLANGMRGWCALRNAFEILHNALVPWTDNSETMWDTGIRALEKAWPACEGCRQDLKRFEKLLTGASPSTDWVCLLAEQLQPPRRHQTVSTELTRFTQASASLHIAHGRHRGLLCTDVARLLHDKFIQWDAAELRLDVVYWHGRYRSLNNRHLAVLKLAGAERCCVRLWPLTPGLNLPGSRNCVVRKFLKAQQSPCGGTTLTFVDRSLSRHAEPPETEASEGGVGGRAGEVAEAMPEYLTLSGRKGVTSHMGCWIGGTHFLTPTNELKPIESLQAGNQLCAANGQVVNILRAERLPKQERELVHMIATDRMDLGSLASPSIELRVTSDHKVMAEVRKQFQAIAAGKLVEGDRVLISGSLPSRLISVTRALEEAECYRLELDPDLPVESFHRPAGILTKGQQPHRRGGGGTVGLKSGNKSGTRQ</sequence>
<dbReference type="InterPro" id="IPR014001">
    <property type="entry name" value="Helicase_ATP-bd"/>
</dbReference>
<dbReference type="GO" id="GO:0004386">
    <property type="term" value="F:helicase activity"/>
    <property type="evidence" value="ECO:0007669"/>
    <property type="project" value="UniProtKB-KW"/>
</dbReference>
<keyword evidence="1" id="KW-0547">Nucleotide-binding</keyword>
<dbReference type="Gene3D" id="1.20.120.1080">
    <property type="match status" value="1"/>
</dbReference>
<dbReference type="SMART" id="SM00306">
    <property type="entry name" value="HintN"/>
    <property type="match status" value="1"/>
</dbReference>
<feature type="region of interest" description="Disordered" evidence="3">
    <location>
        <begin position="1359"/>
        <end position="1387"/>
    </location>
</feature>
<evidence type="ECO:0000256" key="3">
    <source>
        <dbReference type="SAM" id="MobiDB-lite"/>
    </source>
</evidence>
<feature type="compositionally biased region" description="Basic residues" evidence="3">
    <location>
        <begin position="196"/>
        <end position="210"/>
    </location>
</feature>
<feature type="region of interest" description="Disordered" evidence="3">
    <location>
        <begin position="181"/>
        <end position="212"/>
    </location>
</feature>
<evidence type="ECO:0000256" key="1">
    <source>
        <dbReference type="ARBA" id="ARBA00022741"/>
    </source>
</evidence>
<evidence type="ECO:0000256" key="2">
    <source>
        <dbReference type="ARBA" id="ARBA00022840"/>
    </source>
</evidence>
<dbReference type="EMBL" id="LSRX01000144">
    <property type="protein sequence ID" value="OLQ07222.1"/>
    <property type="molecule type" value="Genomic_DNA"/>
</dbReference>
<dbReference type="InterPro" id="IPR011545">
    <property type="entry name" value="DEAD/DEAH_box_helicase_dom"/>
</dbReference>
<feature type="compositionally biased region" description="Basic and acidic residues" evidence="3">
    <location>
        <begin position="92"/>
        <end position="132"/>
    </location>
</feature>
<evidence type="ECO:0000313" key="7">
    <source>
        <dbReference type="Proteomes" id="UP000186817"/>
    </source>
</evidence>
<dbReference type="CDD" id="cd18791">
    <property type="entry name" value="SF2_C_RHA"/>
    <property type="match status" value="1"/>
</dbReference>
<feature type="region of interest" description="Disordered" evidence="3">
    <location>
        <begin position="71"/>
        <end position="141"/>
    </location>
</feature>
<dbReference type="PANTHER" id="PTHR18934:SF145">
    <property type="entry name" value="ATP-DEPENDENT RNA HELICASE DHX57-RELATED"/>
    <property type="match status" value="1"/>
</dbReference>
<dbReference type="GO" id="GO:0005524">
    <property type="term" value="F:ATP binding"/>
    <property type="evidence" value="ECO:0007669"/>
    <property type="project" value="UniProtKB-KW"/>
</dbReference>
<dbReference type="Pfam" id="PF00271">
    <property type="entry name" value="Helicase_C"/>
    <property type="match status" value="1"/>
</dbReference>
<dbReference type="InterPro" id="IPR027417">
    <property type="entry name" value="P-loop_NTPase"/>
</dbReference>
<dbReference type="Gene3D" id="3.40.50.300">
    <property type="entry name" value="P-loop containing nucleotide triphosphate hydrolases"/>
    <property type="match status" value="2"/>
</dbReference>
<dbReference type="Pfam" id="PF00270">
    <property type="entry name" value="DEAD"/>
    <property type="match status" value="1"/>
</dbReference>
<feature type="domain" description="Helicase C-terminal" evidence="5">
    <location>
        <begin position="473"/>
        <end position="645"/>
    </location>
</feature>
<dbReference type="GO" id="GO:0003723">
    <property type="term" value="F:RNA binding"/>
    <property type="evidence" value="ECO:0007669"/>
    <property type="project" value="TreeGrafter"/>
</dbReference>
<keyword evidence="7" id="KW-1185">Reference proteome</keyword>
<dbReference type="OrthoDB" id="410782at2759"/>
<evidence type="ECO:0000313" key="6">
    <source>
        <dbReference type="EMBL" id="OLQ07222.1"/>
    </source>
</evidence>
<dbReference type="Gene3D" id="2.170.16.10">
    <property type="entry name" value="Hedgehog/Intein (Hint) domain"/>
    <property type="match status" value="1"/>
</dbReference>
<dbReference type="SMART" id="SM00490">
    <property type="entry name" value="HELICc"/>
    <property type="match status" value="1"/>
</dbReference>
<proteinExistence type="predicted"/>
<keyword evidence="6" id="KW-0347">Helicase</keyword>
<dbReference type="InterPro" id="IPR001650">
    <property type="entry name" value="Helicase_C-like"/>
</dbReference>
<organism evidence="6 7">
    <name type="scientific">Symbiodinium microadriaticum</name>
    <name type="common">Dinoflagellate</name>
    <name type="synonym">Zooxanthella microadriatica</name>
    <dbReference type="NCBI Taxonomy" id="2951"/>
    <lineage>
        <taxon>Eukaryota</taxon>
        <taxon>Sar</taxon>
        <taxon>Alveolata</taxon>
        <taxon>Dinophyceae</taxon>
        <taxon>Suessiales</taxon>
        <taxon>Symbiodiniaceae</taxon>
        <taxon>Symbiodinium</taxon>
    </lineage>
</organism>
<comment type="caution">
    <text evidence="6">The sequence shown here is derived from an EMBL/GenBank/DDBJ whole genome shotgun (WGS) entry which is preliminary data.</text>
</comment>
<dbReference type="CDD" id="cd17917">
    <property type="entry name" value="DEXHc_RHA-like"/>
    <property type="match status" value="1"/>
</dbReference>
<dbReference type="SMART" id="SM00487">
    <property type="entry name" value="DEXDc"/>
    <property type="match status" value="1"/>
</dbReference>
<keyword evidence="6" id="KW-0378">Hydrolase</keyword>